<feature type="transmembrane region" description="Helical" evidence="1">
    <location>
        <begin position="12"/>
        <end position="36"/>
    </location>
</feature>
<evidence type="ECO:0000313" key="3">
    <source>
        <dbReference type="Proteomes" id="UP001234216"/>
    </source>
</evidence>
<evidence type="ECO:0000256" key="1">
    <source>
        <dbReference type="SAM" id="Phobius"/>
    </source>
</evidence>
<keyword evidence="1" id="KW-0472">Membrane</keyword>
<keyword evidence="1" id="KW-0812">Transmembrane</keyword>
<proteinExistence type="predicted"/>
<dbReference type="AlphaFoldDB" id="A0AAW8FLI8"/>
<comment type="caution">
    <text evidence="2">The sequence shown here is derived from an EMBL/GenBank/DDBJ whole genome shotgun (WGS) entry which is preliminary data.</text>
</comment>
<dbReference type="EMBL" id="JAUSZV010000005">
    <property type="protein sequence ID" value="MDQ0910813.1"/>
    <property type="molecule type" value="Genomic_DNA"/>
</dbReference>
<sequence length="60" mass="6269">MLATLHGVGGTLLPVTISGALYVGTIATVALTAVLARSPGRRRDAREALKVLLWRRGGSQ</sequence>
<keyword evidence="1" id="KW-1133">Transmembrane helix</keyword>
<dbReference type="Proteomes" id="UP001234216">
    <property type="component" value="Unassembled WGS sequence"/>
</dbReference>
<reference evidence="2" key="1">
    <citation type="submission" date="2023-07" db="EMBL/GenBank/DDBJ databases">
        <title>Comparative genomics of wheat-associated soil bacteria to identify genetic determinants of phenazine resistance.</title>
        <authorList>
            <person name="Mouncey N."/>
        </authorList>
    </citation>
    <scope>NUCLEOTIDE SEQUENCE</scope>
    <source>
        <strain evidence="2">V4I22</strain>
    </source>
</reference>
<protein>
    <recommendedName>
        <fullName evidence="4">DUF418 domain-containing protein</fullName>
    </recommendedName>
</protein>
<evidence type="ECO:0000313" key="2">
    <source>
        <dbReference type="EMBL" id="MDQ0910813.1"/>
    </source>
</evidence>
<name>A0AAW8FLI8_9ACTN</name>
<evidence type="ECO:0008006" key="4">
    <source>
        <dbReference type="Google" id="ProtNLM"/>
    </source>
</evidence>
<accession>A0AAW8FLI8</accession>
<gene>
    <name evidence="2" type="ORF">QFZ22_006798</name>
</gene>
<organism evidence="2 3">
    <name type="scientific">Streptomyces canus</name>
    <dbReference type="NCBI Taxonomy" id="58343"/>
    <lineage>
        <taxon>Bacteria</taxon>
        <taxon>Bacillati</taxon>
        <taxon>Actinomycetota</taxon>
        <taxon>Actinomycetes</taxon>
        <taxon>Kitasatosporales</taxon>
        <taxon>Streptomycetaceae</taxon>
        <taxon>Streptomyces</taxon>
        <taxon>Streptomyces aurantiacus group</taxon>
    </lineage>
</organism>